<evidence type="ECO:0000313" key="3">
    <source>
        <dbReference type="Proteomes" id="UP000076858"/>
    </source>
</evidence>
<organism evidence="2 3">
    <name type="scientific">Daphnia magna</name>
    <dbReference type="NCBI Taxonomy" id="35525"/>
    <lineage>
        <taxon>Eukaryota</taxon>
        <taxon>Metazoa</taxon>
        <taxon>Ecdysozoa</taxon>
        <taxon>Arthropoda</taxon>
        <taxon>Crustacea</taxon>
        <taxon>Branchiopoda</taxon>
        <taxon>Diplostraca</taxon>
        <taxon>Cladocera</taxon>
        <taxon>Anomopoda</taxon>
        <taxon>Daphniidae</taxon>
        <taxon>Daphnia</taxon>
    </lineage>
</organism>
<protein>
    <submittedName>
        <fullName evidence="2">Uncharacterized protein</fullName>
    </submittedName>
</protein>
<dbReference type="Proteomes" id="UP000076858">
    <property type="component" value="Unassembled WGS sequence"/>
</dbReference>
<keyword evidence="3" id="KW-1185">Reference proteome</keyword>
<comment type="caution">
    <text evidence="2">The sequence shown here is derived from an EMBL/GenBank/DDBJ whole genome shotgun (WGS) entry which is preliminary data.</text>
</comment>
<proteinExistence type="predicted"/>
<name>A0A164QS96_9CRUS</name>
<dbReference type="EMBL" id="LRGB01002380">
    <property type="protein sequence ID" value="KZS08015.1"/>
    <property type="molecule type" value="Genomic_DNA"/>
</dbReference>
<accession>A0A164QS96</accession>
<sequence>MFVDFFSKPAVLMYPEFGQYRYTLKPQTNFCFAFWSIHSLDQTKRKTNELVKTTQPTSATQQNTQEKYQIYG</sequence>
<gene>
    <name evidence="2" type="ORF">APZ42_028153</name>
</gene>
<dbReference type="AlphaFoldDB" id="A0A164QS96"/>
<evidence type="ECO:0000256" key="1">
    <source>
        <dbReference type="SAM" id="MobiDB-lite"/>
    </source>
</evidence>
<reference evidence="2 3" key="1">
    <citation type="submission" date="2016-03" db="EMBL/GenBank/DDBJ databases">
        <title>EvidentialGene: Evidence-directed Construction of Genes on Genomes.</title>
        <authorList>
            <person name="Gilbert D.G."/>
            <person name="Choi J.-H."/>
            <person name="Mockaitis K."/>
            <person name="Colbourne J."/>
            <person name="Pfrender M."/>
        </authorList>
    </citation>
    <scope>NUCLEOTIDE SEQUENCE [LARGE SCALE GENOMIC DNA]</scope>
    <source>
        <strain evidence="2 3">Xinb3</strain>
        <tissue evidence="2">Complete organism</tissue>
    </source>
</reference>
<feature type="compositionally biased region" description="Polar residues" evidence="1">
    <location>
        <begin position="50"/>
        <end position="72"/>
    </location>
</feature>
<feature type="region of interest" description="Disordered" evidence="1">
    <location>
        <begin position="49"/>
        <end position="72"/>
    </location>
</feature>
<evidence type="ECO:0000313" key="2">
    <source>
        <dbReference type="EMBL" id="KZS08015.1"/>
    </source>
</evidence>